<proteinExistence type="predicted"/>
<reference evidence="2" key="1">
    <citation type="submission" date="2014-12" db="EMBL/GenBank/DDBJ databases">
        <title>Insight into the proteome of Arion vulgaris.</title>
        <authorList>
            <person name="Aradska J."/>
            <person name="Bulat T."/>
            <person name="Smidak R."/>
            <person name="Sarate P."/>
            <person name="Gangsoo J."/>
            <person name="Sialana F."/>
            <person name="Bilban M."/>
            <person name="Lubec G."/>
        </authorList>
    </citation>
    <scope>NUCLEOTIDE SEQUENCE</scope>
    <source>
        <tissue evidence="2">Skin</tissue>
    </source>
</reference>
<sequence>LQNDRQTSQLLRHRGLSHSPPGSPIFAQPHPADVKAVHFGEDVQQYITIILNQQFSRI</sequence>
<organism evidence="2">
    <name type="scientific">Arion vulgaris</name>
    <dbReference type="NCBI Taxonomy" id="1028688"/>
    <lineage>
        <taxon>Eukaryota</taxon>
        <taxon>Metazoa</taxon>
        <taxon>Spiralia</taxon>
        <taxon>Lophotrochozoa</taxon>
        <taxon>Mollusca</taxon>
        <taxon>Gastropoda</taxon>
        <taxon>Heterobranchia</taxon>
        <taxon>Euthyneura</taxon>
        <taxon>Panpulmonata</taxon>
        <taxon>Eupulmonata</taxon>
        <taxon>Stylommatophora</taxon>
        <taxon>Helicina</taxon>
        <taxon>Arionoidea</taxon>
        <taxon>Arionidae</taxon>
        <taxon>Arion</taxon>
    </lineage>
</organism>
<accession>A0A0B7B5T3</accession>
<evidence type="ECO:0000313" key="2">
    <source>
        <dbReference type="EMBL" id="CEK88714.1"/>
    </source>
</evidence>
<feature type="non-terminal residue" evidence="2">
    <location>
        <position position="1"/>
    </location>
</feature>
<gene>
    <name evidence="2" type="primary">ORF166633</name>
</gene>
<evidence type="ECO:0000256" key="1">
    <source>
        <dbReference type="SAM" id="MobiDB-lite"/>
    </source>
</evidence>
<feature type="compositionally biased region" description="Polar residues" evidence="1">
    <location>
        <begin position="1"/>
        <end position="10"/>
    </location>
</feature>
<name>A0A0B7B5T3_9EUPU</name>
<dbReference type="AlphaFoldDB" id="A0A0B7B5T3"/>
<dbReference type="EMBL" id="HACG01041849">
    <property type="protein sequence ID" value="CEK88714.1"/>
    <property type="molecule type" value="Transcribed_RNA"/>
</dbReference>
<protein>
    <submittedName>
        <fullName evidence="2">Uncharacterized protein</fullName>
    </submittedName>
</protein>
<feature type="region of interest" description="Disordered" evidence="1">
    <location>
        <begin position="1"/>
        <end position="29"/>
    </location>
</feature>